<dbReference type="EMBL" id="BQKI01000097">
    <property type="protein sequence ID" value="GJN39408.1"/>
    <property type="molecule type" value="Genomic_DNA"/>
</dbReference>
<keyword evidence="3" id="KW-1185">Reference proteome</keyword>
<gene>
    <name evidence="2" type="primary">gb28524</name>
    <name evidence="2" type="ORF">PR202_gb28524</name>
</gene>
<dbReference type="AlphaFoldDB" id="A0AAV5FX21"/>
<feature type="region of interest" description="Disordered" evidence="1">
    <location>
        <begin position="275"/>
        <end position="298"/>
    </location>
</feature>
<feature type="compositionally biased region" description="Polar residues" evidence="1">
    <location>
        <begin position="244"/>
        <end position="253"/>
    </location>
</feature>
<evidence type="ECO:0000313" key="2">
    <source>
        <dbReference type="EMBL" id="GJN39408.1"/>
    </source>
</evidence>
<accession>A0AAV5FX21</accession>
<dbReference type="PANTHER" id="PTHR35477">
    <property type="entry name" value="OS06G0728500 PROTEIN"/>
    <property type="match status" value="1"/>
</dbReference>
<feature type="region of interest" description="Disordered" evidence="1">
    <location>
        <begin position="109"/>
        <end position="258"/>
    </location>
</feature>
<reference evidence="2" key="1">
    <citation type="journal article" date="2018" name="DNA Res.">
        <title>Multiple hybrid de novo genome assembly of finger millet, an orphan allotetraploid crop.</title>
        <authorList>
            <person name="Hatakeyama M."/>
            <person name="Aluri S."/>
            <person name="Balachadran M.T."/>
            <person name="Sivarajan S.R."/>
            <person name="Patrignani A."/>
            <person name="Gruter S."/>
            <person name="Poveda L."/>
            <person name="Shimizu-Inatsugi R."/>
            <person name="Baeten J."/>
            <person name="Francoijs K.J."/>
            <person name="Nataraja K.N."/>
            <person name="Reddy Y.A.N."/>
            <person name="Phadnis S."/>
            <person name="Ravikumar R.L."/>
            <person name="Schlapbach R."/>
            <person name="Sreeman S.M."/>
            <person name="Shimizu K.K."/>
        </authorList>
    </citation>
    <scope>NUCLEOTIDE SEQUENCE</scope>
</reference>
<sequence>MEPSDLNTHLPPRKRLLAGLRTAASAFDADPPPSPPAATDLAARLREMALAANASSSSPEEMIEAARAAATAAADAAAAARAAAAEKAAVAAKARAAARAAMEFLDSFSRSGSSRNNNNGLQLKVRSRKKHVQVKLLYKPNGRVEGRGAVLDAPPNKPRRRREPDQDVARTLPRAVNTSPRISPTGPKRPRSTPRDEADASNVSSSAHAPTQVAELPNGRKSGDTTVPFFKHEVPDDGGEENSSKNATKSSDNGDAVGSLNAARKVKIKRKELLLNQNTSKETQPVVPGESKSNGNDVEKCVNPADTKAPVDGLAPLKITSVWKFKKFKTSHCSSDSKVLHNVCSSPSAAETSASVKAD</sequence>
<organism evidence="2 3">
    <name type="scientific">Eleusine coracana subsp. coracana</name>
    <dbReference type="NCBI Taxonomy" id="191504"/>
    <lineage>
        <taxon>Eukaryota</taxon>
        <taxon>Viridiplantae</taxon>
        <taxon>Streptophyta</taxon>
        <taxon>Embryophyta</taxon>
        <taxon>Tracheophyta</taxon>
        <taxon>Spermatophyta</taxon>
        <taxon>Magnoliopsida</taxon>
        <taxon>Liliopsida</taxon>
        <taxon>Poales</taxon>
        <taxon>Poaceae</taxon>
        <taxon>PACMAD clade</taxon>
        <taxon>Chloridoideae</taxon>
        <taxon>Cynodonteae</taxon>
        <taxon>Eleusininae</taxon>
        <taxon>Eleusine</taxon>
    </lineage>
</organism>
<feature type="compositionally biased region" description="Low complexity" evidence="1">
    <location>
        <begin position="109"/>
        <end position="120"/>
    </location>
</feature>
<name>A0AAV5FX21_ELECO</name>
<evidence type="ECO:0000313" key="3">
    <source>
        <dbReference type="Proteomes" id="UP001054889"/>
    </source>
</evidence>
<comment type="caution">
    <text evidence="2">The sequence shown here is derived from an EMBL/GenBank/DDBJ whole genome shotgun (WGS) entry which is preliminary data.</text>
</comment>
<evidence type="ECO:0000256" key="1">
    <source>
        <dbReference type="SAM" id="MobiDB-lite"/>
    </source>
</evidence>
<dbReference type="PANTHER" id="PTHR35477:SF1">
    <property type="entry name" value="OS06G0728500 PROTEIN"/>
    <property type="match status" value="1"/>
</dbReference>
<reference evidence="2" key="2">
    <citation type="submission" date="2021-12" db="EMBL/GenBank/DDBJ databases">
        <title>Resequencing data analysis of finger millet.</title>
        <authorList>
            <person name="Hatakeyama M."/>
            <person name="Aluri S."/>
            <person name="Balachadran M.T."/>
            <person name="Sivarajan S.R."/>
            <person name="Poveda L."/>
            <person name="Shimizu-Inatsugi R."/>
            <person name="Schlapbach R."/>
            <person name="Sreeman S.M."/>
            <person name="Shimizu K.K."/>
        </authorList>
    </citation>
    <scope>NUCLEOTIDE SEQUENCE</scope>
</reference>
<protein>
    <submittedName>
        <fullName evidence="2">Uncharacterized protein</fullName>
    </submittedName>
</protein>
<dbReference type="Proteomes" id="UP001054889">
    <property type="component" value="Unassembled WGS sequence"/>
</dbReference>
<proteinExistence type="predicted"/>